<dbReference type="GO" id="GO:0016987">
    <property type="term" value="F:sigma factor activity"/>
    <property type="evidence" value="ECO:0007669"/>
    <property type="project" value="UniProtKB-KW"/>
</dbReference>
<dbReference type="PANTHER" id="PTHR43133:SF46">
    <property type="entry name" value="RNA POLYMERASE SIGMA-70 FACTOR ECF SUBFAMILY"/>
    <property type="match status" value="1"/>
</dbReference>
<keyword evidence="2" id="KW-0805">Transcription regulation</keyword>
<dbReference type="Proteomes" id="UP001220610">
    <property type="component" value="Chromosome"/>
</dbReference>
<dbReference type="InterPro" id="IPR014284">
    <property type="entry name" value="RNA_pol_sigma-70_dom"/>
</dbReference>
<dbReference type="InterPro" id="IPR013249">
    <property type="entry name" value="RNA_pol_sigma70_r4_t2"/>
</dbReference>
<dbReference type="GO" id="GO:0003677">
    <property type="term" value="F:DNA binding"/>
    <property type="evidence" value="ECO:0007669"/>
    <property type="project" value="InterPro"/>
</dbReference>
<dbReference type="InterPro" id="IPR013325">
    <property type="entry name" value="RNA_pol_sigma_r2"/>
</dbReference>
<dbReference type="NCBIfam" id="TIGR02937">
    <property type="entry name" value="sigma70-ECF"/>
    <property type="match status" value="1"/>
</dbReference>
<name>A0AAJ6BFJ9_9BACT</name>
<dbReference type="AlphaFoldDB" id="A0AAJ6BFJ9"/>
<keyword evidence="4" id="KW-0804">Transcription</keyword>
<accession>A0AAJ6BFJ9</accession>
<protein>
    <submittedName>
        <fullName evidence="7">Sigma-70 family RNA polymerase sigma factor</fullName>
    </submittedName>
</protein>
<reference evidence="7" key="1">
    <citation type="submission" date="2023-03" db="EMBL/GenBank/DDBJ databases">
        <title>Andean soil-derived lignocellulolytic bacterial consortium as a source of novel taxa and putative plastic-active enzymes.</title>
        <authorList>
            <person name="Diaz-Garcia L."/>
            <person name="Chuvochina M."/>
            <person name="Feuerriegel G."/>
            <person name="Bunk B."/>
            <person name="Sproer C."/>
            <person name="Streit W.R."/>
            <person name="Rodriguez L.M."/>
            <person name="Overmann J."/>
            <person name="Jimenez D.J."/>
        </authorList>
    </citation>
    <scope>NUCLEOTIDE SEQUENCE</scope>
    <source>
        <strain evidence="7">MAG 7</strain>
    </source>
</reference>
<dbReference type="GO" id="GO:0006352">
    <property type="term" value="P:DNA-templated transcription initiation"/>
    <property type="evidence" value="ECO:0007669"/>
    <property type="project" value="InterPro"/>
</dbReference>
<dbReference type="InterPro" id="IPR036388">
    <property type="entry name" value="WH-like_DNA-bd_sf"/>
</dbReference>
<dbReference type="PANTHER" id="PTHR43133">
    <property type="entry name" value="RNA POLYMERASE ECF-TYPE SIGMA FACTO"/>
    <property type="match status" value="1"/>
</dbReference>
<dbReference type="SUPFAM" id="SSF88946">
    <property type="entry name" value="Sigma2 domain of RNA polymerase sigma factors"/>
    <property type="match status" value="1"/>
</dbReference>
<feature type="domain" description="RNA polymerase sigma-70 region 2" evidence="5">
    <location>
        <begin position="43"/>
        <end position="108"/>
    </location>
</feature>
<evidence type="ECO:0000256" key="4">
    <source>
        <dbReference type="ARBA" id="ARBA00023163"/>
    </source>
</evidence>
<dbReference type="SUPFAM" id="SSF88659">
    <property type="entry name" value="Sigma3 and sigma4 domains of RNA polymerase sigma factors"/>
    <property type="match status" value="1"/>
</dbReference>
<gene>
    <name evidence="7" type="ORF">P0Y53_17870</name>
</gene>
<dbReference type="Gene3D" id="1.10.1740.10">
    <property type="match status" value="1"/>
</dbReference>
<evidence type="ECO:0000259" key="5">
    <source>
        <dbReference type="Pfam" id="PF04542"/>
    </source>
</evidence>
<organism evidence="7 8">
    <name type="scientific">Candidatus Pseudobacter hemicellulosilyticus</name>
    <dbReference type="NCBI Taxonomy" id="3121375"/>
    <lineage>
        <taxon>Bacteria</taxon>
        <taxon>Pseudomonadati</taxon>
        <taxon>Bacteroidota</taxon>
        <taxon>Chitinophagia</taxon>
        <taxon>Chitinophagales</taxon>
        <taxon>Chitinophagaceae</taxon>
        <taxon>Pseudobacter</taxon>
    </lineage>
</organism>
<evidence type="ECO:0000313" key="8">
    <source>
        <dbReference type="Proteomes" id="UP001220610"/>
    </source>
</evidence>
<dbReference type="InterPro" id="IPR039425">
    <property type="entry name" value="RNA_pol_sigma-70-like"/>
</dbReference>
<evidence type="ECO:0000256" key="2">
    <source>
        <dbReference type="ARBA" id="ARBA00023015"/>
    </source>
</evidence>
<comment type="similarity">
    <text evidence="1">Belongs to the sigma-70 factor family. ECF subfamily.</text>
</comment>
<sequence>MILNGTERVAKDPLHIEEPGNAREDNALLERLAAGDIAAFKALFRRYQPVLQRYLHPFKSVEDPEEIIQDIFLKLWIKRESLRAVRSFEQYLFRMARNRVLDLHKSHKARSRRETAQAANPAITGAAQELEYKEFYRYALQAIARLPERQRQIYELNVFQDLSLDEIAAQLGLSKSVVIKQLYLANRTVRSEMGRYGNFMLMTLLAF</sequence>
<dbReference type="Pfam" id="PF04542">
    <property type="entry name" value="Sigma70_r2"/>
    <property type="match status" value="1"/>
</dbReference>
<evidence type="ECO:0000256" key="1">
    <source>
        <dbReference type="ARBA" id="ARBA00010641"/>
    </source>
</evidence>
<feature type="domain" description="RNA polymerase sigma factor 70 region 4 type 2" evidence="6">
    <location>
        <begin position="138"/>
        <end position="185"/>
    </location>
</feature>
<dbReference type="Gene3D" id="1.10.10.10">
    <property type="entry name" value="Winged helix-like DNA-binding domain superfamily/Winged helix DNA-binding domain"/>
    <property type="match status" value="1"/>
</dbReference>
<dbReference type="EMBL" id="CP119311">
    <property type="protein sequence ID" value="WEK34357.1"/>
    <property type="molecule type" value="Genomic_DNA"/>
</dbReference>
<keyword evidence="3" id="KW-0731">Sigma factor</keyword>
<proteinExistence type="inferred from homology"/>
<dbReference type="InterPro" id="IPR013324">
    <property type="entry name" value="RNA_pol_sigma_r3/r4-like"/>
</dbReference>
<dbReference type="InterPro" id="IPR007627">
    <property type="entry name" value="RNA_pol_sigma70_r2"/>
</dbReference>
<evidence type="ECO:0000256" key="3">
    <source>
        <dbReference type="ARBA" id="ARBA00023082"/>
    </source>
</evidence>
<evidence type="ECO:0000259" key="6">
    <source>
        <dbReference type="Pfam" id="PF08281"/>
    </source>
</evidence>
<dbReference type="Pfam" id="PF08281">
    <property type="entry name" value="Sigma70_r4_2"/>
    <property type="match status" value="1"/>
</dbReference>
<evidence type="ECO:0000313" key="7">
    <source>
        <dbReference type="EMBL" id="WEK34357.1"/>
    </source>
</evidence>